<dbReference type="Proteomes" id="UP000220691">
    <property type="component" value="Unassembled WGS sequence"/>
</dbReference>
<evidence type="ECO:0000313" key="1">
    <source>
        <dbReference type="EMBL" id="PEN89779.1"/>
    </source>
</evidence>
<comment type="caution">
    <text evidence="1">The sequence shown here is derived from an EMBL/GenBank/DDBJ whole genome shotgun (WGS) entry which is preliminary data.</text>
</comment>
<dbReference type="AlphaFoldDB" id="A0A9X6YKJ0"/>
<reference evidence="1 2" key="1">
    <citation type="submission" date="2017-09" db="EMBL/GenBank/DDBJ databases">
        <title>Large-scale bioinformatics analysis of Bacillus genomes uncovers conserved roles of natural products in bacterial physiology.</title>
        <authorList>
            <consortium name="Agbiome Team Llc"/>
            <person name="Bleich R.M."/>
            <person name="Kirk G.J."/>
            <person name="Santa Maria K.C."/>
            <person name="Allen S.E."/>
            <person name="Farag S."/>
            <person name="Shank E.A."/>
            <person name="Bowers A."/>
        </authorList>
    </citation>
    <scope>NUCLEOTIDE SEQUENCE [LARGE SCALE GENOMIC DNA]</scope>
    <source>
        <strain evidence="1 2">AFS027647</strain>
    </source>
</reference>
<sequence length="297" mass="34557">MRKKRIDVIAQEESYHNLSTFTDVEELNKVVRTYRDVIRTSVTRADVQAKLLTLLDILKRHSCKYASVSFLCKNSIASIMDVSYKTVQRLTQKLVDLGMVNQVAMKRKKDMRQTSNAMIIQPIAEEMSDKTPAEMFEKCPTKKTNTISLKQRIKNINKRKEDVAQFFQHDVDFIDYRVPQSMRMKLQTAFDSKVINESFKNARNIVRKATKKFNLLADTDVFHNILANASSVLISKTHKYEHNGKLMKNPIGYFTSTFKQMVYNYIDSFRDIHNLANRKKDISARNTLFLKMIGESF</sequence>
<proteinExistence type="predicted"/>
<organism evidence="1 2">
    <name type="scientific">Bacillus cereus</name>
    <dbReference type="NCBI Taxonomy" id="1396"/>
    <lineage>
        <taxon>Bacteria</taxon>
        <taxon>Bacillati</taxon>
        <taxon>Bacillota</taxon>
        <taxon>Bacilli</taxon>
        <taxon>Bacillales</taxon>
        <taxon>Bacillaceae</taxon>
        <taxon>Bacillus</taxon>
        <taxon>Bacillus cereus group</taxon>
    </lineage>
</organism>
<accession>A0A9X6YKJ0</accession>
<gene>
    <name evidence="1" type="ORF">CN553_22510</name>
</gene>
<dbReference type="RefSeq" id="WP_098127338.1">
    <property type="nucleotide sequence ID" value="NZ_NUAN01000157.1"/>
</dbReference>
<evidence type="ECO:0000313" key="2">
    <source>
        <dbReference type="Proteomes" id="UP000220691"/>
    </source>
</evidence>
<dbReference type="EMBL" id="NUAN01000157">
    <property type="protein sequence ID" value="PEN89779.1"/>
    <property type="molecule type" value="Genomic_DNA"/>
</dbReference>
<protein>
    <submittedName>
        <fullName evidence="1">Cytosolic protein</fullName>
    </submittedName>
</protein>
<name>A0A9X6YKJ0_BACCE</name>